<dbReference type="GO" id="GO:0061844">
    <property type="term" value="P:antimicrobial humoral immune response mediated by antimicrobial peptide"/>
    <property type="evidence" value="ECO:0007669"/>
    <property type="project" value="TreeGrafter"/>
</dbReference>
<evidence type="ECO:0000256" key="2">
    <source>
        <dbReference type="ARBA" id="ARBA00022500"/>
    </source>
</evidence>
<name>A0A673V111_SURSU</name>
<dbReference type="GO" id="GO:0070098">
    <property type="term" value="P:chemokine-mediated signaling pathway"/>
    <property type="evidence" value="ECO:0007669"/>
    <property type="project" value="TreeGrafter"/>
</dbReference>
<keyword evidence="4" id="KW-0395">Inflammatory response</keyword>
<protein>
    <recommendedName>
        <fullName evidence="6">Chemokine interleukin-8-like domain-containing protein</fullName>
    </recommendedName>
</protein>
<organism evidence="7 8">
    <name type="scientific">Suricata suricatta</name>
    <name type="common">Meerkat</name>
    <dbReference type="NCBI Taxonomy" id="37032"/>
    <lineage>
        <taxon>Eukaryota</taxon>
        <taxon>Metazoa</taxon>
        <taxon>Chordata</taxon>
        <taxon>Craniata</taxon>
        <taxon>Vertebrata</taxon>
        <taxon>Euteleostomi</taxon>
        <taxon>Mammalia</taxon>
        <taxon>Eutheria</taxon>
        <taxon>Laurasiatheria</taxon>
        <taxon>Carnivora</taxon>
        <taxon>Feliformia</taxon>
        <taxon>Herpestidae</taxon>
        <taxon>Suricata</taxon>
    </lineage>
</organism>
<sequence length="123" mass="13924">MRGSLTTLAFLLLIVAALRSEANEVMDRGTHHRCSQRASVWKLCTESAQLKPTACCFAYVGKKVPLRSVTDYYRTHDQCSSPGIVFRTRMRRQICAHPSDAWVQEYVRYLDNKMVPGCCPGPN</sequence>
<evidence type="ECO:0000313" key="7">
    <source>
        <dbReference type="Ensembl" id="ENSSSUP00005031388.1"/>
    </source>
</evidence>
<keyword evidence="2" id="KW-0145">Chemotaxis</keyword>
<dbReference type="Ensembl" id="ENSSSUT00005035812.1">
    <property type="protein sequence ID" value="ENSSSUP00005031388.1"/>
    <property type="gene ID" value="ENSSSUG00005020253.1"/>
</dbReference>
<dbReference type="PANTHER" id="PTHR12015">
    <property type="entry name" value="SMALL INDUCIBLE CYTOKINE A"/>
    <property type="match status" value="1"/>
</dbReference>
<dbReference type="Proteomes" id="UP000472268">
    <property type="component" value="Chromosome 17"/>
</dbReference>
<dbReference type="SUPFAM" id="SSF54117">
    <property type="entry name" value="Interleukin 8-like chemokines"/>
    <property type="match status" value="1"/>
</dbReference>
<dbReference type="AlphaFoldDB" id="A0A673V111"/>
<keyword evidence="3" id="KW-0202">Cytokine</keyword>
<accession>A0A673V111</accession>
<gene>
    <name evidence="7" type="primary">LOC115281995</name>
</gene>
<dbReference type="GO" id="GO:0030335">
    <property type="term" value="P:positive regulation of cell migration"/>
    <property type="evidence" value="ECO:0007669"/>
    <property type="project" value="TreeGrafter"/>
</dbReference>
<comment type="similarity">
    <text evidence="1">Belongs to the intercrine beta (chemokine CC) family.</text>
</comment>
<dbReference type="Pfam" id="PF00048">
    <property type="entry name" value="IL8"/>
    <property type="match status" value="1"/>
</dbReference>
<reference evidence="7" key="2">
    <citation type="submission" date="2025-08" db="UniProtKB">
        <authorList>
            <consortium name="Ensembl"/>
        </authorList>
    </citation>
    <scope>IDENTIFICATION</scope>
</reference>
<feature type="signal peptide" evidence="5">
    <location>
        <begin position="1"/>
        <end position="22"/>
    </location>
</feature>
<reference evidence="7" key="3">
    <citation type="submission" date="2025-09" db="UniProtKB">
        <authorList>
            <consortium name="Ensembl"/>
        </authorList>
    </citation>
    <scope>IDENTIFICATION</scope>
</reference>
<evidence type="ECO:0000313" key="8">
    <source>
        <dbReference type="Proteomes" id="UP000472268"/>
    </source>
</evidence>
<dbReference type="GO" id="GO:0005615">
    <property type="term" value="C:extracellular space"/>
    <property type="evidence" value="ECO:0007669"/>
    <property type="project" value="UniProtKB-KW"/>
</dbReference>
<dbReference type="InterPro" id="IPR039809">
    <property type="entry name" value="Chemokine_b/g/d"/>
</dbReference>
<evidence type="ECO:0000256" key="3">
    <source>
        <dbReference type="ARBA" id="ARBA00022514"/>
    </source>
</evidence>
<keyword evidence="8" id="KW-1185">Reference proteome</keyword>
<evidence type="ECO:0000259" key="6">
    <source>
        <dbReference type="SMART" id="SM00199"/>
    </source>
</evidence>
<dbReference type="GO" id="GO:0008009">
    <property type="term" value="F:chemokine activity"/>
    <property type="evidence" value="ECO:0007669"/>
    <property type="project" value="InterPro"/>
</dbReference>
<evidence type="ECO:0000256" key="5">
    <source>
        <dbReference type="SAM" id="SignalP"/>
    </source>
</evidence>
<dbReference type="SMART" id="SM00199">
    <property type="entry name" value="SCY"/>
    <property type="match status" value="1"/>
</dbReference>
<dbReference type="GO" id="GO:0048020">
    <property type="term" value="F:CCR chemokine receptor binding"/>
    <property type="evidence" value="ECO:0007669"/>
    <property type="project" value="TreeGrafter"/>
</dbReference>
<dbReference type="OMA" id="HVENYRR"/>
<evidence type="ECO:0000256" key="4">
    <source>
        <dbReference type="ARBA" id="ARBA00023198"/>
    </source>
</evidence>
<dbReference type="Gene3D" id="2.40.50.40">
    <property type="match status" value="1"/>
</dbReference>
<proteinExistence type="inferred from homology"/>
<feature type="domain" description="Chemokine interleukin-8-like" evidence="6">
    <location>
        <begin position="52"/>
        <end position="110"/>
    </location>
</feature>
<keyword evidence="5" id="KW-0732">Signal</keyword>
<dbReference type="FunFam" id="2.40.50.40:FF:000002">
    <property type="entry name" value="C-C motif chemokine"/>
    <property type="match status" value="1"/>
</dbReference>
<reference evidence="7 8" key="1">
    <citation type="submission" date="2019-05" db="EMBL/GenBank/DDBJ databases">
        <title>A Chromosome-scale Meerkat (S. suricatta) Genome Assembly.</title>
        <authorList>
            <person name="Dudchenko O."/>
            <person name="Lieberman Aiden E."/>
            <person name="Tung J."/>
            <person name="Barreiro L.B."/>
            <person name="Clutton-Brock T.H."/>
        </authorList>
    </citation>
    <scope>NUCLEOTIDE SEQUENCE [LARGE SCALE GENOMIC DNA]</scope>
</reference>
<dbReference type="InterPro" id="IPR001811">
    <property type="entry name" value="Chemokine_IL8-like_dom"/>
</dbReference>
<dbReference type="InterPro" id="IPR036048">
    <property type="entry name" value="Interleukin_8-like_sf"/>
</dbReference>
<feature type="chain" id="PRO_5025644456" description="Chemokine interleukin-8-like domain-containing protein" evidence="5">
    <location>
        <begin position="23"/>
        <end position="123"/>
    </location>
</feature>
<dbReference type="GO" id="GO:0006954">
    <property type="term" value="P:inflammatory response"/>
    <property type="evidence" value="ECO:0007669"/>
    <property type="project" value="UniProtKB-KW"/>
</dbReference>
<dbReference type="PANTHER" id="PTHR12015:SF180">
    <property type="entry name" value="C-C MOTIF CHEMOKINE"/>
    <property type="match status" value="1"/>
</dbReference>
<dbReference type="CDD" id="cd00272">
    <property type="entry name" value="Chemokine_CC"/>
    <property type="match status" value="1"/>
</dbReference>
<evidence type="ECO:0000256" key="1">
    <source>
        <dbReference type="ARBA" id="ARBA00010868"/>
    </source>
</evidence>